<keyword evidence="1" id="KW-0812">Transmembrane</keyword>
<gene>
    <name evidence="2" type="ORF">HWQ62_00504</name>
</gene>
<accession>A0A7M3UPE8</accession>
<protein>
    <submittedName>
        <fullName evidence="2">Uncharacterized protein</fullName>
    </submittedName>
</protein>
<organismHost>
    <name type="scientific">Pyramimonas plurioculata</name>
    <dbReference type="NCBI Taxonomy" id="36893"/>
</organismHost>
<evidence type="ECO:0000256" key="1">
    <source>
        <dbReference type="SAM" id="Phobius"/>
    </source>
</evidence>
<keyword evidence="1" id="KW-1133">Transmembrane helix</keyword>
<name>A0A7M3UPE8_POV01</name>
<feature type="transmembrane region" description="Helical" evidence="1">
    <location>
        <begin position="7"/>
        <end position="35"/>
    </location>
</feature>
<keyword evidence="1" id="KW-0472">Membrane</keyword>
<sequence>MHIQPFVICYVLFGSMCILMDKILPEWFFAFTLFFGFKWLFNYRKCTISYIEIKLRGVKKEQGYLYRLLNTIVDYRYNPNVYFVYVFQLVFIIYQAIKLKI</sequence>
<dbReference type="EMBL" id="MT663543">
    <property type="protein sequence ID" value="QOI90635.1"/>
    <property type="molecule type" value="Genomic_DNA"/>
</dbReference>
<reference evidence="2" key="1">
    <citation type="submission" date="2020-06" db="EMBL/GenBank/DDBJ databases">
        <title>Lateral gene transfer of anion-conducting channel rhodopsins between green algae and giant viruses.</title>
        <authorList>
            <person name="Rozenberg A."/>
            <person name="Oppermann J."/>
            <person name="Wietek J."/>
            <person name="Fernandez Lahore R.G."/>
            <person name="Sandaa R.-A."/>
            <person name="Bratbak G."/>
            <person name="Hegemann P."/>
            <person name="Beja O."/>
        </authorList>
    </citation>
    <scope>NUCLEOTIDE SEQUENCE</scope>
    <source>
        <strain evidence="2">01B</strain>
    </source>
</reference>
<organism evidence="2">
    <name type="scientific">Pyramimonas orientalis virus</name>
    <name type="common">PoV01</name>
    <dbReference type="NCBI Taxonomy" id="455367"/>
    <lineage>
        <taxon>Viruses</taxon>
        <taxon>Varidnaviria</taxon>
        <taxon>Bamfordvirae</taxon>
        <taxon>Nucleocytoviricota</taxon>
        <taxon>Megaviricetes</taxon>
        <taxon>Imitervirales</taxon>
        <taxon>Allomimiviridae</taxon>
        <taxon>Heliosvirus</taxon>
        <taxon>Heliosvirus raunefjordenense</taxon>
    </lineage>
</organism>
<proteinExistence type="predicted"/>
<feature type="transmembrane region" description="Helical" evidence="1">
    <location>
        <begin position="80"/>
        <end position="97"/>
    </location>
</feature>
<evidence type="ECO:0000313" key="2">
    <source>
        <dbReference type="EMBL" id="QOI90635.1"/>
    </source>
</evidence>